<feature type="transmembrane region" description="Helical" evidence="1">
    <location>
        <begin position="6"/>
        <end position="23"/>
    </location>
</feature>
<organism evidence="2">
    <name type="scientific">marine sediment metagenome</name>
    <dbReference type="NCBI Taxonomy" id="412755"/>
    <lineage>
        <taxon>unclassified sequences</taxon>
        <taxon>metagenomes</taxon>
        <taxon>ecological metagenomes</taxon>
    </lineage>
</organism>
<evidence type="ECO:0000256" key="1">
    <source>
        <dbReference type="SAM" id="Phobius"/>
    </source>
</evidence>
<dbReference type="EMBL" id="LAZR01030626">
    <property type="protein sequence ID" value="KKL56044.1"/>
    <property type="molecule type" value="Genomic_DNA"/>
</dbReference>
<comment type="caution">
    <text evidence="2">The sequence shown here is derived from an EMBL/GenBank/DDBJ whole genome shotgun (WGS) entry which is preliminary data.</text>
</comment>
<gene>
    <name evidence="2" type="ORF">LCGC14_2249330</name>
</gene>
<accession>A0A0F9D3C9</accession>
<proteinExistence type="predicted"/>
<dbReference type="AlphaFoldDB" id="A0A0F9D3C9"/>
<feature type="non-terminal residue" evidence="2">
    <location>
        <position position="24"/>
    </location>
</feature>
<name>A0A0F9D3C9_9ZZZZ</name>
<sequence length="24" mass="2604">MGKLTTYMIVISGLLLLFHLGGLI</sequence>
<evidence type="ECO:0000313" key="2">
    <source>
        <dbReference type="EMBL" id="KKL56044.1"/>
    </source>
</evidence>
<keyword evidence="1" id="KW-1133">Transmembrane helix</keyword>
<protein>
    <submittedName>
        <fullName evidence="2">Uncharacterized protein</fullName>
    </submittedName>
</protein>
<reference evidence="2" key="1">
    <citation type="journal article" date="2015" name="Nature">
        <title>Complex archaea that bridge the gap between prokaryotes and eukaryotes.</title>
        <authorList>
            <person name="Spang A."/>
            <person name="Saw J.H."/>
            <person name="Jorgensen S.L."/>
            <person name="Zaremba-Niedzwiedzka K."/>
            <person name="Martijn J."/>
            <person name="Lind A.E."/>
            <person name="van Eijk R."/>
            <person name="Schleper C."/>
            <person name="Guy L."/>
            <person name="Ettema T.J."/>
        </authorList>
    </citation>
    <scope>NUCLEOTIDE SEQUENCE</scope>
</reference>
<keyword evidence="1" id="KW-0812">Transmembrane</keyword>
<keyword evidence="1" id="KW-0472">Membrane</keyword>